<name>A0A9Q1GLH3_9CARY</name>
<proteinExistence type="inferred from homology"/>
<evidence type="ECO:0000256" key="3">
    <source>
        <dbReference type="ARBA" id="ARBA00022723"/>
    </source>
</evidence>
<protein>
    <recommendedName>
        <fullName evidence="10">Cytochrome P450</fullName>
    </recommendedName>
</protein>
<dbReference type="InterPro" id="IPR036396">
    <property type="entry name" value="Cyt_P450_sf"/>
</dbReference>
<keyword evidence="9" id="KW-1185">Reference proteome</keyword>
<dbReference type="PRINTS" id="PR00385">
    <property type="entry name" value="P450"/>
</dbReference>
<accession>A0A9Q1GLH3</accession>
<evidence type="ECO:0000256" key="7">
    <source>
        <dbReference type="SAM" id="SignalP"/>
    </source>
</evidence>
<dbReference type="GO" id="GO:0005506">
    <property type="term" value="F:iron ion binding"/>
    <property type="evidence" value="ECO:0007669"/>
    <property type="project" value="InterPro"/>
</dbReference>
<keyword evidence="5 6" id="KW-0408">Iron</keyword>
<dbReference type="InterPro" id="IPR002401">
    <property type="entry name" value="Cyt_P450_E_grp-I"/>
</dbReference>
<evidence type="ECO:0000256" key="5">
    <source>
        <dbReference type="ARBA" id="ARBA00023004"/>
    </source>
</evidence>
<evidence type="ECO:0000256" key="1">
    <source>
        <dbReference type="ARBA" id="ARBA00001971"/>
    </source>
</evidence>
<comment type="cofactor">
    <cofactor evidence="1 6">
        <name>heme</name>
        <dbReference type="ChEBI" id="CHEBI:30413"/>
    </cofactor>
</comment>
<feature type="chain" id="PRO_5040147626" description="Cytochrome P450" evidence="7">
    <location>
        <begin position="28"/>
        <end position="591"/>
    </location>
</feature>
<dbReference type="EMBL" id="JAKOGI010002755">
    <property type="protein sequence ID" value="KAJ8421374.1"/>
    <property type="molecule type" value="Genomic_DNA"/>
</dbReference>
<reference evidence="8" key="1">
    <citation type="submission" date="2022-04" db="EMBL/GenBank/DDBJ databases">
        <title>Carnegiea gigantea Genome sequencing and assembly v2.</title>
        <authorList>
            <person name="Copetti D."/>
            <person name="Sanderson M.J."/>
            <person name="Burquez A."/>
            <person name="Wojciechowski M.F."/>
        </authorList>
    </citation>
    <scope>NUCLEOTIDE SEQUENCE</scope>
    <source>
        <strain evidence="8">SGP5-SGP5p</strain>
        <tissue evidence="8">Aerial part</tissue>
    </source>
</reference>
<keyword evidence="3 6" id="KW-0479">Metal-binding</keyword>
<keyword evidence="7" id="KW-0732">Signal</keyword>
<evidence type="ECO:0000313" key="9">
    <source>
        <dbReference type="Proteomes" id="UP001153076"/>
    </source>
</evidence>
<evidence type="ECO:0000256" key="2">
    <source>
        <dbReference type="ARBA" id="ARBA00010617"/>
    </source>
</evidence>
<dbReference type="PRINTS" id="PR00463">
    <property type="entry name" value="EP450I"/>
</dbReference>
<dbReference type="GO" id="GO:0004497">
    <property type="term" value="F:monooxygenase activity"/>
    <property type="evidence" value="ECO:0007669"/>
    <property type="project" value="InterPro"/>
</dbReference>
<dbReference type="CDD" id="cd11064">
    <property type="entry name" value="CYP86A"/>
    <property type="match status" value="1"/>
</dbReference>
<dbReference type="Pfam" id="PF00067">
    <property type="entry name" value="p450"/>
    <property type="match status" value="2"/>
</dbReference>
<keyword evidence="6" id="KW-0349">Heme</keyword>
<evidence type="ECO:0000256" key="4">
    <source>
        <dbReference type="ARBA" id="ARBA00023002"/>
    </source>
</evidence>
<sequence length="591" mass="68156">MLDFAQFSLFLLFLPLLLLFLINKILSFETTKDSTKFPKSYPLIGHLIPLIQQDKLGRFQWISNLIATSPSSTFILHRPFRGRNVLTADPAMVEHILKTRFPIYQKGPYQKNILRDLLGDGIFNADGETWKFQRQVASHEFNTKSLRKFVETVVDTELSDRLIPILSKAAKNKEVLDLQDILQRFAFDNICKISFGYDPGYLSPSLPQAKFAVAFEEATMLSAGRFRTLFPFLWKMKRFLNIGSEKRLREAAQDIWEFANSIVKRKMQDIQNKTEEASSMETEDLLSRFLQSGHSDEKFVTDIVISFILAGRDTTSSALTWFFWLLHKNESVEEEILREIKKTEKHSQETEHSSVFAEVKDMAYTHAAITESMRLYPPVAVDTKEAVANDILPDGTPVKKGMWVTYHPYAMGRVEKLWGPNWAEYQPERWLKLEEAENGAEGKWRFVPRDPYSFPVFQAGPRVCLGKEMAYLQMKRVVARVLGRFRVVPAVEEGFEPVYAPGLTAKMQGGFPTSYGPDKFVTTIVISFILAGRDTASSALTWFFWLLHKNKQVEDEILREIKEEEKQSKETEAFLWLYRSERADPHPCCYN</sequence>
<dbReference type="InterPro" id="IPR001128">
    <property type="entry name" value="Cyt_P450"/>
</dbReference>
<dbReference type="PANTHER" id="PTHR24296">
    <property type="entry name" value="CYTOCHROME P450"/>
    <property type="match status" value="1"/>
</dbReference>
<feature type="signal peptide" evidence="7">
    <location>
        <begin position="1"/>
        <end position="27"/>
    </location>
</feature>
<evidence type="ECO:0008006" key="10">
    <source>
        <dbReference type="Google" id="ProtNLM"/>
    </source>
</evidence>
<dbReference type="Gene3D" id="1.10.630.10">
    <property type="entry name" value="Cytochrome P450"/>
    <property type="match status" value="2"/>
</dbReference>
<evidence type="ECO:0000313" key="8">
    <source>
        <dbReference type="EMBL" id="KAJ8421374.1"/>
    </source>
</evidence>
<feature type="binding site" description="axial binding residue" evidence="6">
    <location>
        <position position="464"/>
    </location>
    <ligand>
        <name>heme</name>
        <dbReference type="ChEBI" id="CHEBI:30413"/>
    </ligand>
    <ligandPart>
        <name>Fe</name>
        <dbReference type="ChEBI" id="CHEBI:18248"/>
    </ligandPart>
</feature>
<comment type="similarity">
    <text evidence="2">Belongs to the cytochrome P450 family.</text>
</comment>
<dbReference type="SUPFAM" id="SSF48264">
    <property type="entry name" value="Cytochrome P450"/>
    <property type="match status" value="2"/>
</dbReference>
<dbReference type="GO" id="GO:0016705">
    <property type="term" value="F:oxidoreductase activity, acting on paired donors, with incorporation or reduction of molecular oxygen"/>
    <property type="evidence" value="ECO:0007669"/>
    <property type="project" value="InterPro"/>
</dbReference>
<dbReference type="Proteomes" id="UP001153076">
    <property type="component" value="Unassembled WGS sequence"/>
</dbReference>
<comment type="caution">
    <text evidence="8">The sequence shown here is derived from an EMBL/GenBank/DDBJ whole genome shotgun (WGS) entry which is preliminary data.</text>
</comment>
<dbReference type="AlphaFoldDB" id="A0A9Q1GLH3"/>
<dbReference type="GO" id="GO:0020037">
    <property type="term" value="F:heme binding"/>
    <property type="evidence" value="ECO:0007669"/>
    <property type="project" value="InterPro"/>
</dbReference>
<gene>
    <name evidence="8" type="ORF">Cgig2_028732</name>
</gene>
<organism evidence="8 9">
    <name type="scientific">Carnegiea gigantea</name>
    <dbReference type="NCBI Taxonomy" id="171969"/>
    <lineage>
        <taxon>Eukaryota</taxon>
        <taxon>Viridiplantae</taxon>
        <taxon>Streptophyta</taxon>
        <taxon>Embryophyta</taxon>
        <taxon>Tracheophyta</taxon>
        <taxon>Spermatophyta</taxon>
        <taxon>Magnoliopsida</taxon>
        <taxon>eudicotyledons</taxon>
        <taxon>Gunneridae</taxon>
        <taxon>Pentapetalae</taxon>
        <taxon>Caryophyllales</taxon>
        <taxon>Cactineae</taxon>
        <taxon>Cactaceae</taxon>
        <taxon>Cactoideae</taxon>
        <taxon>Echinocereeae</taxon>
        <taxon>Carnegiea</taxon>
    </lineage>
</organism>
<dbReference type="OrthoDB" id="1470350at2759"/>
<keyword evidence="4" id="KW-0560">Oxidoreductase</keyword>
<evidence type="ECO:0000256" key="6">
    <source>
        <dbReference type="PIRSR" id="PIRSR602401-1"/>
    </source>
</evidence>